<evidence type="ECO:0000256" key="2">
    <source>
        <dbReference type="ARBA" id="ARBA00022448"/>
    </source>
</evidence>
<keyword evidence="2" id="KW-0813">Transport</keyword>
<keyword evidence="4" id="KW-0067">ATP-binding</keyword>
<accession>A0A0S6W4I5</accession>
<keyword evidence="3" id="KW-0547">Nucleotide-binding</keyword>
<comment type="similarity">
    <text evidence="1">Belongs to the ABC transporter superfamily.</text>
</comment>
<evidence type="ECO:0000256" key="3">
    <source>
        <dbReference type="ARBA" id="ARBA00022741"/>
    </source>
</evidence>
<evidence type="ECO:0000313" key="7">
    <source>
        <dbReference type="Proteomes" id="UP000030700"/>
    </source>
</evidence>
<sequence length="250" mass="27811">MEPRVMITTQELTKIYDGQAAVNHLTFQVHEGEVFGFLGPNGAGKTTTLLMLLGLTEPTSGTASVAGIDPSRHPIQAKQMIGYLQENMGFYRDLNARQMLGFIAELNNIPAKTAKERIDAALETVGLSSEAAKKIQAYSRGMRQRLGIAEILVKAPKIAFLDEPTLGLDPEASNRLMELILQLSKEQQITLLISSHFLDQVQRTCDRVGIMLKGRMVAQGTMEQLAREKFGVDTEQYTLEEIYMKYFQEG</sequence>
<dbReference type="InterPro" id="IPR003439">
    <property type="entry name" value="ABC_transporter-like_ATP-bd"/>
</dbReference>
<feature type="domain" description="ABC transporter" evidence="5">
    <location>
        <begin position="7"/>
        <end position="238"/>
    </location>
</feature>
<evidence type="ECO:0000256" key="4">
    <source>
        <dbReference type="ARBA" id="ARBA00022840"/>
    </source>
</evidence>
<dbReference type="PROSITE" id="PS50096">
    <property type="entry name" value="IQ"/>
    <property type="match status" value="1"/>
</dbReference>
<dbReference type="PANTHER" id="PTHR43335:SF11">
    <property type="entry name" value="ABC TRANSPORTER RELATED"/>
    <property type="match status" value="1"/>
</dbReference>
<dbReference type="GO" id="GO:0016887">
    <property type="term" value="F:ATP hydrolysis activity"/>
    <property type="evidence" value="ECO:0007669"/>
    <property type="project" value="InterPro"/>
</dbReference>
<organism evidence="6">
    <name type="scientific">Candidatus Moduliflexus flocculans</name>
    <dbReference type="NCBI Taxonomy" id="1499966"/>
    <lineage>
        <taxon>Bacteria</taxon>
        <taxon>Candidatus Moduliflexota</taxon>
        <taxon>Candidatus Moduliflexia</taxon>
        <taxon>Candidatus Moduliflexales</taxon>
        <taxon>Candidatus Moduliflexaceae</taxon>
    </lineage>
</organism>
<dbReference type="SUPFAM" id="SSF52540">
    <property type="entry name" value="P-loop containing nucleoside triphosphate hydrolases"/>
    <property type="match status" value="1"/>
</dbReference>
<protein>
    <submittedName>
        <fullName evidence="6">ABC-type multidrug transport system, ATPase component</fullName>
    </submittedName>
</protein>
<dbReference type="SMART" id="SM00382">
    <property type="entry name" value="AAA"/>
    <property type="match status" value="1"/>
</dbReference>
<dbReference type="Proteomes" id="UP000030700">
    <property type="component" value="Unassembled WGS sequence"/>
</dbReference>
<evidence type="ECO:0000259" key="5">
    <source>
        <dbReference type="PROSITE" id="PS50893"/>
    </source>
</evidence>
<evidence type="ECO:0000313" key="6">
    <source>
        <dbReference type="EMBL" id="GAK53403.1"/>
    </source>
</evidence>
<proteinExistence type="inferred from homology"/>
<dbReference type="PANTHER" id="PTHR43335">
    <property type="entry name" value="ABC TRANSPORTER, ATP-BINDING PROTEIN"/>
    <property type="match status" value="1"/>
</dbReference>
<dbReference type="STRING" id="1499966.U14_04668"/>
<dbReference type="InterPro" id="IPR003593">
    <property type="entry name" value="AAA+_ATPase"/>
</dbReference>
<dbReference type="HOGENOM" id="CLU_000604_1_2_0"/>
<dbReference type="EMBL" id="DF820459">
    <property type="protein sequence ID" value="GAK53403.1"/>
    <property type="molecule type" value="Genomic_DNA"/>
</dbReference>
<gene>
    <name evidence="6" type="ORF">U14_04668</name>
</gene>
<dbReference type="Pfam" id="PF00005">
    <property type="entry name" value="ABC_tran"/>
    <property type="match status" value="1"/>
</dbReference>
<dbReference type="PROSITE" id="PS50893">
    <property type="entry name" value="ABC_TRANSPORTER_2"/>
    <property type="match status" value="1"/>
</dbReference>
<reference evidence="6" key="1">
    <citation type="journal article" date="2015" name="PeerJ">
        <title>First genomic representation of candidate bacterial phylum KSB3 points to enhanced environmental sensing as a trigger of wastewater bulking.</title>
        <authorList>
            <person name="Sekiguchi Y."/>
            <person name="Ohashi A."/>
            <person name="Parks D.H."/>
            <person name="Yamauchi T."/>
            <person name="Tyson G.W."/>
            <person name="Hugenholtz P."/>
        </authorList>
    </citation>
    <scope>NUCLEOTIDE SEQUENCE [LARGE SCALE GENOMIC DNA]</scope>
</reference>
<evidence type="ECO:0000256" key="1">
    <source>
        <dbReference type="ARBA" id="ARBA00005417"/>
    </source>
</evidence>
<dbReference type="InterPro" id="IPR027417">
    <property type="entry name" value="P-loop_NTPase"/>
</dbReference>
<name>A0A0S6W4I5_9BACT</name>
<dbReference type="AlphaFoldDB" id="A0A0S6W4I5"/>
<dbReference type="GO" id="GO:0005524">
    <property type="term" value="F:ATP binding"/>
    <property type="evidence" value="ECO:0007669"/>
    <property type="project" value="UniProtKB-KW"/>
</dbReference>
<keyword evidence="7" id="KW-1185">Reference proteome</keyword>
<dbReference type="Gene3D" id="3.40.50.300">
    <property type="entry name" value="P-loop containing nucleotide triphosphate hydrolases"/>
    <property type="match status" value="1"/>
</dbReference>